<evidence type="ECO:0000256" key="1">
    <source>
        <dbReference type="ARBA" id="ARBA00009437"/>
    </source>
</evidence>
<dbReference type="PRINTS" id="PR00039">
    <property type="entry name" value="HTHLYSR"/>
</dbReference>
<dbReference type="Gene3D" id="3.40.190.10">
    <property type="entry name" value="Periplasmic binding protein-like II"/>
    <property type="match status" value="2"/>
</dbReference>
<feature type="domain" description="HTH lysR-type" evidence="5">
    <location>
        <begin position="8"/>
        <end position="65"/>
    </location>
</feature>
<dbReference type="AlphaFoldDB" id="A0A261W138"/>
<evidence type="ECO:0000256" key="2">
    <source>
        <dbReference type="ARBA" id="ARBA00023015"/>
    </source>
</evidence>
<reference evidence="7" key="1">
    <citation type="submission" date="2017-05" db="EMBL/GenBank/DDBJ databases">
        <title>Complete and WGS of Bordetella genogroups.</title>
        <authorList>
            <person name="Spilker T."/>
            <person name="Lipuma J."/>
        </authorList>
    </citation>
    <scope>NUCLEOTIDE SEQUENCE [LARGE SCALE GENOMIC DNA]</scope>
    <source>
        <strain evidence="7">AU8256</strain>
    </source>
</reference>
<dbReference type="Pfam" id="PF00126">
    <property type="entry name" value="HTH_1"/>
    <property type="match status" value="1"/>
</dbReference>
<dbReference type="Pfam" id="PF03466">
    <property type="entry name" value="LysR_substrate"/>
    <property type="match status" value="1"/>
</dbReference>
<keyword evidence="7" id="KW-1185">Reference proteome</keyword>
<dbReference type="SUPFAM" id="SSF53850">
    <property type="entry name" value="Periplasmic binding protein-like II"/>
    <property type="match status" value="1"/>
</dbReference>
<dbReference type="InterPro" id="IPR058163">
    <property type="entry name" value="LysR-type_TF_proteobact-type"/>
</dbReference>
<evidence type="ECO:0000256" key="3">
    <source>
        <dbReference type="ARBA" id="ARBA00023125"/>
    </source>
</evidence>
<dbReference type="SUPFAM" id="SSF46785">
    <property type="entry name" value="Winged helix' DNA-binding domain"/>
    <property type="match status" value="1"/>
</dbReference>
<dbReference type="InterPro" id="IPR036388">
    <property type="entry name" value="WH-like_DNA-bd_sf"/>
</dbReference>
<dbReference type="InterPro" id="IPR000847">
    <property type="entry name" value="LysR_HTH_N"/>
</dbReference>
<evidence type="ECO:0000313" key="6">
    <source>
        <dbReference type="EMBL" id="OZI80086.1"/>
    </source>
</evidence>
<dbReference type="GO" id="GO:0006351">
    <property type="term" value="P:DNA-templated transcription"/>
    <property type="evidence" value="ECO:0007669"/>
    <property type="project" value="TreeGrafter"/>
</dbReference>
<dbReference type="PANTHER" id="PTHR30537:SF74">
    <property type="entry name" value="HTH-TYPE TRANSCRIPTIONAL REGULATOR TRPI"/>
    <property type="match status" value="1"/>
</dbReference>
<comment type="caution">
    <text evidence="6">The sequence shown here is derived from an EMBL/GenBank/DDBJ whole genome shotgun (WGS) entry which is preliminary data.</text>
</comment>
<dbReference type="Gene3D" id="1.10.10.10">
    <property type="entry name" value="Winged helix-like DNA-binding domain superfamily/Winged helix DNA-binding domain"/>
    <property type="match status" value="1"/>
</dbReference>
<name>A0A261W138_9BORD</name>
<evidence type="ECO:0000259" key="5">
    <source>
        <dbReference type="PROSITE" id="PS50931"/>
    </source>
</evidence>
<keyword evidence="2" id="KW-0805">Transcription regulation</keyword>
<sequence>MDPLRHLPPLTTLRAFEAVGRHLSFSRAADELFVTQSAVSHQINKLERELGGPLFVRRTRAIAFTPRGQAYYDQVRAALELLARATRQARAPQRAEAQLKVGLLASFAARWLVPRLPAFTRAHPGISLQLVPDIGLADVAAGDVNLAIRYGRGHWPDAHLVKLMPERLAPVCAPALLGRRRQVKSLDDLLRHPLLVSHSRHPFEWEIWSQAHGVDLSGARTLHLHDYNIVIEAALGGQGVAMGRQRLVQPLLAAGALVLPAPHAVYEDPDIGWWLVLPRTALPEPAAAFCQWVQAEAARRPG</sequence>
<organism evidence="6 7">
    <name type="scientific">Bordetella genomosp. 2</name>
    <dbReference type="NCBI Taxonomy" id="1983456"/>
    <lineage>
        <taxon>Bacteria</taxon>
        <taxon>Pseudomonadati</taxon>
        <taxon>Pseudomonadota</taxon>
        <taxon>Betaproteobacteria</taxon>
        <taxon>Burkholderiales</taxon>
        <taxon>Alcaligenaceae</taxon>
        <taxon>Bordetella</taxon>
    </lineage>
</organism>
<dbReference type="CDD" id="cd08432">
    <property type="entry name" value="PBP2_GcdR_TrpI_HvrB_AmpR_like"/>
    <property type="match status" value="1"/>
</dbReference>
<dbReference type="PANTHER" id="PTHR30537">
    <property type="entry name" value="HTH-TYPE TRANSCRIPTIONAL REGULATOR"/>
    <property type="match status" value="1"/>
</dbReference>
<proteinExistence type="inferred from homology"/>
<accession>A0A261W138</accession>
<evidence type="ECO:0000256" key="4">
    <source>
        <dbReference type="ARBA" id="ARBA00023163"/>
    </source>
</evidence>
<evidence type="ECO:0000313" key="7">
    <source>
        <dbReference type="Proteomes" id="UP000215633"/>
    </source>
</evidence>
<keyword evidence="4" id="KW-0804">Transcription</keyword>
<keyword evidence="3" id="KW-0238">DNA-binding</keyword>
<dbReference type="FunFam" id="1.10.10.10:FF:000038">
    <property type="entry name" value="Glycine cleavage system transcriptional activator"/>
    <property type="match status" value="1"/>
</dbReference>
<dbReference type="GO" id="GO:0043565">
    <property type="term" value="F:sequence-specific DNA binding"/>
    <property type="evidence" value="ECO:0007669"/>
    <property type="project" value="TreeGrafter"/>
</dbReference>
<gene>
    <name evidence="6" type="ORF">CAL24_03870</name>
</gene>
<comment type="similarity">
    <text evidence="1">Belongs to the LysR transcriptional regulatory family.</text>
</comment>
<dbReference type="Proteomes" id="UP000215633">
    <property type="component" value="Unassembled WGS sequence"/>
</dbReference>
<dbReference type="PROSITE" id="PS50931">
    <property type="entry name" value="HTH_LYSR"/>
    <property type="match status" value="1"/>
</dbReference>
<dbReference type="EMBL" id="NEVT01000003">
    <property type="protein sequence ID" value="OZI80086.1"/>
    <property type="molecule type" value="Genomic_DNA"/>
</dbReference>
<protein>
    <submittedName>
        <fullName evidence="6">LysR family transcriptional regulator</fullName>
    </submittedName>
</protein>
<dbReference type="GO" id="GO:0003700">
    <property type="term" value="F:DNA-binding transcription factor activity"/>
    <property type="evidence" value="ECO:0007669"/>
    <property type="project" value="InterPro"/>
</dbReference>
<dbReference type="InterPro" id="IPR005119">
    <property type="entry name" value="LysR_subst-bd"/>
</dbReference>
<dbReference type="RefSeq" id="WP_094806486.1">
    <property type="nucleotide sequence ID" value="NZ_NEVT01000003.1"/>
</dbReference>
<dbReference type="InterPro" id="IPR036390">
    <property type="entry name" value="WH_DNA-bd_sf"/>
</dbReference>
<dbReference type="NCBIfam" id="NF008352">
    <property type="entry name" value="PRK11139.1"/>
    <property type="match status" value="1"/>
</dbReference>